<organism evidence="1 2">
    <name type="scientific">Fonsecaea erecta</name>
    <dbReference type="NCBI Taxonomy" id="1367422"/>
    <lineage>
        <taxon>Eukaryota</taxon>
        <taxon>Fungi</taxon>
        <taxon>Dikarya</taxon>
        <taxon>Ascomycota</taxon>
        <taxon>Pezizomycotina</taxon>
        <taxon>Eurotiomycetes</taxon>
        <taxon>Chaetothyriomycetidae</taxon>
        <taxon>Chaetothyriales</taxon>
        <taxon>Herpotrichiellaceae</taxon>
        <taxon>Fonsecaea</taxon>
    </lineage>
</organism>
<accession>A0A178ZX73</accession>
<reference evidence="1 2" key="1">
    <citation type="submission" date="2016-04" db="EMBL/GenBank/DDBJ databases">
        <title>Draft genome of Fonsecaea erecta CBS 125763.</title>
        <authorList>
            <person name="Weiss V.A."/>
            <person name="Vicente V.A."/>
            <person name="Raittz R.T."/>
            <person name="Moreno L.F."/>
            <person name="De Souza E.M."/>
            <person name="Pedrosa F.O."/>
            <person name="Steffens M.B."/>
            <person name="Faoro H."/>
            <person name="Tadra-Sfeir M.Z."/>
            <person name="Najafzadeh M.J."/>
            <person name="Felipe M.S."/>
            <person name="Teixeira M."/>
            <person name="Sun J."/>
            <person name="Xi L."/>
            <person name="Gomes R."/>
            <person name="De Azevedo C.M."/>
            <person name="Salgado C.G."/>
            <person name="Da Silva M.B."/>
            <person name="Nascimento M.F."/>
            <person name="Queiroz-Telles F."/>
            <person name="Attili D.S."/>
            <person name="Gorbushina A."/>
        </authorList>
    </citation>
    <scope>NUCLEOTIDE SEQUENCE [LARGE SCALE GENOMIC DNA]</scope>
    <source>
        <strain evidence="1 2">CBS 125763</strain>
    </source>
</reference>
<dbReference type="EMBL" id="LVYI01000001">
    <property type="protein sequence ID" value="OAP64031.1"/>
    <property type="molecule type" value="Genomic_DNA"/>
</dbReference>
<protein>
    <submittedName>
        <fullName evidence="1">Uncharacterized protein</fullName>
    </submittedName>
</protein>
<evidence type="ECO:0000313" key="2">
    <source>
        <dbReference type="Proteomes" id="UP000078343"/>
    </source>
</evidence>
<dbReference type="RefSeq" id="XP_018697398.1">
    <property type="nucleotide sequence ID" value="XM_018831519.1"/>
</dbReference>
<evidence type="ECO:0000313" key="1">
    <source>
        <dbReference type="EMBL" id="OAP64031.1"/>
    </source>
</evidence>
<name>A0A178ZX73_9EURO</name>
<proteinExistence type="predicted"/>
<comment type="caution">
    <text evidence="1">The sequence shown here is derived from an EMBL/GenBank/DDBJ whole genome shotgun (WGS) entry which is preliminary data.</text>
</comment>
<keyword evidence="2" id="KW-1185">Reference proteome</keyword>
<dbReference type="GeneID" id="30004173"/>
<gene>
    <name evidence="1" type="ORF">AYL99_00003</name>
</gene>
<sequence>MAAGVLQSETQAELERATTNLASSTIVRAEKGTVLPKLKMRAKK</sequence>
<dbReference type="AlphaFoldDB" id="A0A178ZX73"/>
<dbReference type="Proteomes" id="UP000078343">
    <property type="component" value="Unassembled WGS sequence"/>
</dbReference>